<keyword evidence="9" id="KW-0547">Nucleotide-binding</keyword>
<dbReference type="Gene3D" id="3.40.50.2300">
    <property type="match status" value="1"/>
</dbReference>
<proteinExistence type="predicted"/>
<evidence type="ECO:0000256" key="19">
    <source>
        <dbReference type="ARBA" id="ARBA00070152"/>
    </source>
</evidence>
<dbReference type="InterPro" id="IPR004358">
    <property type="entry name" value="Sig_transdc_His_kin-like_C"/>
</dbReference>
<dbReference type="InterPro" id="IPR036097">
    <property type="entry name" value="HisK_dim/P_sf"/>
</dbReference>
<dbReference type="InterPro" id="IPR003661">
    <property type="entry name" value="HisK_dim/P_dom"/>
</dbReference>
<dbReference type="FunFam" id="3.30.565.10:FF:000010">
    <property type="entry name" value="Sensor histidine kinase RcsC"/>
    <property type="match status" value="1"/>
</dbReference>
<feature type="domain" description="Histidine kinase" evidence="24">
    <location>
        <begin position="254"/>
        <end position="475"/>
    </location>
</feature>
<accession>A0A7Y9U7A9</accession>
<evidence type="ECO:0000256" key="20">
    <source>
        <dbReference type="PROSITE-ProRule" id="PRU00110"/>
    </source>
</evidence>
<evidence type="ECO:0000256" key="7">
    <source>
        <dbReference type="ARBA" id="ARBA00022692"/>
    </source>
</evidence>
<dbReference type="SMART" id="SM00388">
    <property type="entry name" value="HisKA"/>
    <property type="match status" value="1"/>
</dbReference>
<keyword evidence="8" id="KW-0732">Signal</keyword>
<evidence type="ECO:0000256" key="11">
    <source>
        <dbReference type="ARBA" id="ARBA00022840"/>
    </source>
</evidence>
<dbReference type="Gene3D" id="3.30.565.10">
    <property type="entry name" value="Histidine kinase-like ATPase, C-terminal domain"/>
    <property type="match status" value="1"/>
</dbReference>
<comment type="subcellular location">
    <subcellularLocation>
        <location evidence="2">Cell membrane</location>
        <topology evidence="2">Multi-pass membrane protein</topology>
    </subcellularLocation>
</comment>
<dbReference type="Pfam" id="PF02518">
    <property type="entry name" value="HATPase_c"/>
    <property type="match status" value="1"/>
</dbReference>
<dbReference type="Pfam" id="PF00512">
    <property type="entry name" value="HisKA"/>
    <property type="match status" value="1"/>
</dbReference>
<dbReference type="SUPFAM" id="SSF47226">
    <property type="entry name" value="Histidine-containing phosphotransfer domain, HPT domain"/>
    <property type="match status" value="1"/>
</dbReference>
<keyword evidence="22" id="KW-0175">Coiled coil</keyword>
<evidence type="ECO:0000256" key="10">
    <source>
        <dbReference type="ARBA" id="ARBA00022777"/>
    </source>
</evidence>
<comment type="subunit">
    <text evidence="17">At low DSF concentrations, interacts with RpfF.</text>
</comment>
<dbReference type="PROSITE" id="PS50110">
    <property type="entry name" value="RESPONSE_REGULATORY"/>
    <property type="match status" value="1"/>
</dbReference>
<evidence type="ECO:0000313" key="28">
    <source>
        <dbReference type="Proteomes" id="UP000518288"/>
    </source>
</evidence>
<feature type="transmembrane region" description="Helical" evidence="23">
    <location>
        <begin position="22"/>
        <end position="40"/>
    </location>
</feature>
<evidence type="ECO:0000259" key="24">
    <source>
        <dbReference type="PROSITE" id="PS50109"/>
    </source>
</evidence>
<feature type="transmembrane region" description="Helical" evidence="23">
    <location>
        <begin position="194"/>
        <end position="214"/>
    </location>
</feature>
<dbReference type="Proteomes" id="UP000518288">
    <property type="component" value="Unassembled WGS sequence"/>
</dbReference>
<dbReference type="RefSeq" id="WP_179634356.1">
    <property type="nucleotide sequence ID" value="NZ_JACCFH010000001.1"/>
</dbReference>
<dbReference type="InterPro" id="IPR036890">
    <property type="entry name" value="HATPase_C_sf"/>
</dbReference>
<keyword evidence="6" id="KW-0808">Transferase</keyword>
<dbReference type="SUPFAM" id="SSF47384">
    <property type="entry name" value="Homodimeric domain of signal transducing histidine kinase"/>
    <property type="match status" value="1"/>
</dbReference>
<comment type="catalytic activity">
    <reaction evidence="1">
        <text>ATP + protein L-histidine = ADP + protein N-phospho-L-histidine.</text>
        <dbReference type="EC" id="2.7.13.3"/>
    </reaction>
</comment>
<dbReference type="InterPro" id="IPR011006">
    <property type="entry name" value="CheY-like_superfamily"/>
</dbReference>
<dbReference type="Gene3D" id="1.10.287.130">
    <property type="match status" value="1"/>
</dbReference>
<comment type="function">
    <text evidence="16">Member of the two-component regulatory system BvgS/BvgA. Phosphorylates BvgA via a four-step phosphorelay in response to environmental signals.</text>
</comment>
<evidence type="ECO:0000256" key="18">
    <source>
        <dbReference type="ARBA" id="ARBA00068150"/>
    </source>
</evidence>
<protein>
    <recommendedName>
        <fullName evidence="18">Sensory/regulatory protein RpfC</fullName>
        <ecNumber evidence="3">2.7.13.3</ecNumber>
    </recommendedName>
    <alternativeName>
        <fullName evidence="19">Virulence sensor protein BvgS</fullName>
    </alternativeName>
</protein>
<feature type="modified residue" description="4-aspartylphosphate" evidence="21">
    <location>
        <position position="567"/>
    </location>
</feature>
<evidence type="ECO:0000256" key="6">
    <source>
        <dbReference type="ARBA" id="ARBA00022679"/>
    </source>
</evidence>
<evidence type="ECO:0000313" key="27">
    <source>
        <dbReference type="EMBL" id="NYG33612.1"/>
    </source>
</evidence>
<evidence type="ECO:0000256" key="22">
    <source>
        <dbReference type="SAM" id="Coils"/>
    </source>
</evidence>
<dbReference type="Pfam" id="PF01627">
    <property type="entry name" value="Hpt"/>
    <property type="match status" value="1"/>
</dbReference>
<evidence type="ECO:0000256" key="8">
    <source>
        <dbReference type="ARBA" id="ARBA00022729"/>
    </source>
</evidence>
<keyword evidence="12 23" id="KW-1133">Transmembrane helix</keyword>
<dbReference type="SMART" id="SM00387">
    <property type="entry name" value="HATPase_c"/>
    <property type="match status" value="1"/>
</dbReference>
<keyword evidence="4" id="KW-1003">Cell membrane</keyword>
<dbReference type="GO" id="GO:0000155">
    <property type="term" value="F:phosphorelay sensor kinase activity"/>
    <property type="evidence" value="ECO:0007669"/>
    <property type="project" value="InterPro"/>
</dbReference>
<dbReference type="InterPro" id="IPR008207">
    <property type="entry name" value="Sig_transdc_His_kin_Hpt_dom"/>
</dbReference>
<dbReference type="SUPFAM" id="SSF52172">
    <property type="entry name" value="CheY-like"/>
    <property type="match status" value="1"/>
</dbReference>
<name>A0A7Y9U7A9_9BURK</name>
<dbReference type="PRINTS" id="PR00344">
    <property type="entry name" value="BCTRLSENSOR"/>
</dbReference>
<dbReference type="SMART" id="SM00448">
    <property type="entry name" value="REC"/>
    <property type="match status" value="1"/>
</dbReference>
<dbReference type="GO" id="GO:0005886">
    <property type="term" value="C:plasma membrane"/>
    <property type="evidence" value="ECO:0007669"/>
    <property type="project" value="UniProtKB-SubCell"/>
</dbReference>
<dbReference type="PROSITE" id="PS50109">
    <property type="entry name" value="HIS_KIN"/>
    <property type="match status" value="1"/>
</dbReference>
<evidence type="ECO:0000256" key="3">
    <source>
        <dbReference type="ARBA" id="ARBA00012438"/>
    </source>
</evidence>
<dbReference type="CDD" id="cd17546">
    <property type="entry name" value="REC_hyHK_CKI1_RcsC-like"/>
    <property type="match status" value="1"/>
</dbReference>
<evidence type="ECO:0000256" key="13">
    <source>
        <dbReference type="ARBA" id="ARBA00023012"/>
    </source>
</evidence>
<dbReference type="InterPro" id="IPR003594">
    <property type="entry name" value="HATPase_dom"/>
</dbReference>
<dbReference type="InterPro" id="IPR036641">
    <property type="entry name" value="HPT_dom_sf"/>
</dbReference>
<dbReference type="GO" id="GO:0005524">
    <property type="term" value="F:ATP binding"/>
    <property type="evidence" value="ECO:0007669"/>
    <property type="project" value="UniProtKB-KW"/>
</dbReference>
<evidence type="ECO:0000256" key="17">
    <source>
        <dbReference type="ARBA" id="ARBA00064003"/>
    </source>
</evidence>
<organism evidence="27 28">
    <name type="scientific">Sphaerotilus montanus</name>
    <dbReference type="NCBI Taxonomy" id="522889"/>
    <lineage>
        <taxon>Bacteria</taxon>
        <taxon>Pseudomonadati</taxon>
        <taxon>Pseudomonadota</taxon>
        <taxon>Betaproteobacteria</taxon>
        <taxon>Burkholderiales</taxon>
        <taxon>Sphaerotilaceae</taxon>
        <taxon>Sphaerotilus</taxon>
    </lineage>
</organism>
<evidence type="ECO:0000259" key="25">
    <source>
        <dbReference type="PROSITE" id="PS50110"/>
    </source>
</evidence>
<sequence length="808" mass="87422">MNGDAAAEPVAARAPTSRVGRLMVLMVVLLSAVFGGIGWLQTQSLALLNANVVYQGDNIVWSFFQLETESLRLGQMLHDVAEEKQAGHHEALRERYELFVSRISLVEPHRTREVMPELEMQRQVLTRLRDLVSRLDPLLGPEAPAQIDPARIRVFLPEFEALGKSVRDLSLLANQAVAETITRRNEAVRDQNRIGIGLTIFQCLMIGAFAFVVVRQVRSLEQRRSELETLALNLQEARAEAEQASRTKSAFLANMSHELRTPFNGLLGMMSLLDRSSLTAQQREYLGIARQSGEHLLTILNDVLDFSKMESGRLEMVARPTDLRQTVSEVQALMAPQARDKALKLEVEVAADLPEVVQADAKRVKQILFNLLGNAIKFTDTGRVGLTVDRGHTSTGRPGVRFRITDTGIGMGEETRTRLFQRFSQGDNSISRRFGGTGLGLEISRTLAELMDGEISVTSQVGRGSEFTVVLPLAALDPSALVAASGGGAPVRIGAADSPALQLSDRAVADTPAAGSLQVLVTDDHPVNRKFMQVLLERLGHRVLLATNGEEAVVIVREQPCDLVLMDVHMPVMDGLTAARTIRSLPLPASRVLIVALTADAFAESRERVRQSGMDDFLAKPVQLHDVEELLRKHFGARAVGSMGSGASPAAVPATAPAAAMPASHVSKVVVATASTPDKPARRRVRIKPGEPARVLDLAHIADTCAALSADAYRTLLAGFMSDESASLSGLLVLLEQGGEADERAKAAHRLKGAAASLGLRELAETAGALEADAASLTEESAPQMAQHLRTQFETAREMATRLGWLVA</sequence>
<dbReference type="InterPro" id="IPR005467">
    <property type="entry name" value="His_kinase_dom"/>
</dbReference>
<evidence type="ECO:0000256" key="9">
    <source>
        <dbReference type="ARBA" id="ARBA00022741"/>
    </source>
</evidence>
<evidence type="ECO:0000259" key="26">
    <source>
        <dbReference type="PROSITE" id="PS50894"/>
    </source>
</evidence>
<dbReference type="InterPro" id="IPR001789">
    <property type="entry name" value="Sig_transdc_resp-reg_receiver"/>
</dbReference>
<feature type="domain" description="Response regulatory" evidence="25">
    <location>
        <begin position="518"/>
        <end position="635"/>
    </location>
</feature>
<evidence type="ECO:0000256" key="23">
    <source>
        <dbReference type="SAM" id="Phobius"/>
    </source>
</evidence>
<reference evidence="27 28" key="1">
    <citation type="submission" date="2020-07" db="EMBL/GenBank/DDBJ databases">
        <title>Genomic Encyclopedia of Archaeal and Bacterial Type Strains, Phase II (KMG-II): from individual species to whole genera.</title>
        <authorList>
            <person name="Goeker M."/>
        </authorList>
    </citation>
    <scope>NUCLEOTIDE SEQUENCE [LARGE SCALE GENOMIC DNA]</scope>
    <source>
        <strain evidence="27 28">DSM 21226</strain>
    </source>
</reference>
<dbReference type="AlphaFoldDB" id="A0A7Y9U7A9"/>
<keyword evidence="14" id="KW-0843">Virulence</keyword>
<feature type="coiled-coil region" evidence="22">
    <location>
        <begin position="217"/>
        <end position="254"/>
    </location>
</feature>
<evidence type="ECO:0000256" key="5">
    <source>
        <dbReference type="ARBA" id="ARBA00022553"/>
    </source>
</evidence>
<evidence type="ECO:0000256" key="21">
    <source>
        <dbReference type="PROSITE-ProRule" id="PRU00169"/>
    </source>
</evidence>
<keyword evidence="15 23" id="KW-0472">Membrane</keyword>
<evidence type="ECO:0000256" key="12">
    <source>
        <dbReference type="ARBA" id="ARBA00022989"/>
    </source>
</evidence>
<evidence type="ECO:0000256" key="1">
    <source>
        <dbReference type="ARBA" id="ARBA00000085"/>
    </source>
</evidence>
<keyword evidence="5 21" id="KW-0597">Phosphoprotein</keyword>
<keyword evidence="13" id="KW-0902">Two-component regulatory system</keyword>
<keyword evidence="10" id="KW-0418">Kinase</keyword>
<dbReference type="FunFam" id="1.10.287.130:FF:000002">
    <property type="entry name" value="Two-component osmosensing histidine kinase"/>
    <property type="match status" value="1"/>
</dbReference>
<dbReference type="SUPFAM" id="SSF55874">
    <property type="entry name" value="ATPase domain of HSP90 chaperone/DNA topoisomerase II/histidine kinase"/>
    <property type="match status" value="1"/>
</dbReference>
<dbReference type="Gene3D" id="1.20.120.160">
    <property type="entry name" value="HPT domain"/>
    <property type="match status" value="1"/>
</dbReference>
<keyword evidence="7 23" id="KW-0812">Transmembrane</keyword>
<dbReference type="PANTHER" id="PTHR45339:SF1">
    <property type="entry name" value="HYBRID SIGNAL TRANSDUCTION HISTIDINE KINASE J"/>
    <property type="match status" value="1"/>
</dbReference>
<feature type="domain" description="HPt" evidence="26">
    <location>
        <begin position="709"/>
        <end position="803"/>
    </location>
</feature>
<evidence type="ECO:0000256" key="4">
    <source>
        <dbReference type="ARBA" id="ARBA00022475"/>
    </source>
</evidence>
<dbReference type="CDD" id="cd16922">
    <property type="entry name" value="HATPase_EvgS-ArcB-TorS-like"/>
    <property type="match status" value="1"/>
</dbReference>
<dbReference type="EC" id="2.7.13.3" evidence="3"/>
<evidence type="ECO:0000256" key="2">
    <source>
        <dbReference type="ARBA" id="ARBA00004651"/>
    </source>
</evidence>
<dbReference type="EMBL" id="JACCFH010000001">
    <property type="protein sequence ID" value="NYG33612.1"/>
    <property type="molecule type" value="Genomic_DNA"/>
</dbReference>
<evidence type="ECO:0000256" key="15">
    <source>
        <dbReference type="ARBA" id="ARBA00023136"/>
    </source>
</evidence>
<evidence type="ECO:0000256" key="14">
    <source>
        <dbReference type="ARBA" id="ARBA00023026"/>
    </source>
</evidence>
<dbReference type="PROSITE" id="PS50894">
    <property type="entry name" value="HPT"/>
    <property type="match status" value="1"/>
</dbReference>
<dbReference type="Pfam" id="PF00072">
    <property type="entry name" value="Response_reg"/>
    <property type="match status" value="1"/>
</dbReference>
<gene>
    <name evidence="27" type="ORF">BDD16_002598</name>
</gene>
<dbReference type="CDD" id="cd00082">
    <property type="entry name" value="HisKA"/>
    <property type="match status" value="1"/>
</dbReference>
<dbReference type="PANTHER" id="PTHR45339">
    <property type="entry name" value="HYBRID SIGNAL TRANSDUCTION HISTIDINE KINASE J"/>
    <property type="match status" value="1"/>
</dbReference>
<evidence type="ECO:0000256" key="16">
    <source>
        <dbReference type="ARBA" id="ARBA00058004"/>
    </source>
</evidence>
<keyword evidence="28" id="KW-1185">Reference proteome</keyword>
<feature type="modified residue" description="Phosphohistidine" evidence="20">
    <location>
        <position position="749"/>
    </location>
</feature>
<comment type="caution">
    <text evidence="27">The sequence shown here is derived from an EMBL/GenBank/DDBJ whole genome shotgun (WGS) entry which is preliminary data.</text>
</comment>
<keyword evidence="11" id="KW-0067">ATP-binding</keyword>